<dbReference type="PANTHER" id="PTHR43124:SF3">
    <property type="entry name" value="CHLORAMPHENICOL EFFLUX PUMP RV0191"/>
    <property type="match status" value="1"/>
</dbReference>
<feature type="signal peptide" evidence="7">
    <location>
        <begin position="1"/>
        <end position="19"/>
    </location>
</feature>
<name>A0A090G013_MESPL</name>
<accession>A0A090G013</accession>
<proteinExistence type="predicted"/>
<feature type="transmembrane region" description="Helical" evidence="6">
    <location>
        <begin position="43"/>
        <end position="62"/>
    </location>
</feature>
<comment type="subcellular location">
    <subcellularLocation>
        <location evidence="1">Cell membrane</location>
        <topology evidence="1">Multi-pass membrane protein</topology>
    </subcellularLocation>
</comment>
<dbReference type="PANTHER" id="PTHR43124">
    <property type="entry name" value="PURINE EFFLUX PUMP PBUE"/>
    <property type="match status" value="1"/>
</dbReference>
<dbReference type="GO" id="GO:0022857">
    <property type="term" value="F:transmembrane transporter activity"/>
    <property type="evidence" value="ECO:0007669"/>
    <property type="project" value="InterPro"/>
</dbReference>
<keyword evidence="3 6" id="KW-0812">Transmembrane</keyword>
<reference evidence="9 10" key="1">
    <citation type="submission" date="2014-08" db="EMBL/GenBank/DDBJ databases">
        <authorList>
            <person name="Moulin Lionel"/>
        </authorList>
    </citation>
    <scope>NUCLEOTIDE SEQUENCE [LARGE SCALE GENOMIC DNA]</scope>
</reference>
<organism evidence="9 10">
    <name type="scientific">Mesorhizobium plurifarium</name>
    <dbReference type="NCBI Taxonomy" id="69974"/>
    <lineage>
        <taxon>Bacteria</taxon>
        <taxon>Pseudomonadati</taxon>
        <taxon>Pseudomonadota</taxon>
        <taxon>Alphaproteobacteria</taxon>
        <taxon>Hyphomicrobiales</taxon>
        <taxon>Phyllobacteriaceae</taxon>
        <taxon>Mesorhizobium</taxon>
    </lineage>
</organism>
<dbReference type="InterPro" id="IPR050189">
    <property type="entry name" value="MFS_Efflux_Transporters"/>
</dbReference>
<feature type="domain" description="Major facilitator superfamily (MFS) profile" evidence="8">
    <location>
        <begin position="7"/>
        <end position="381"/>
    </location>
</feature>
<gene>
    <name evidence="9" type="ORF">MPL3365_180069</name>
</gene>
<protein>
    <recommendedName>
        <fullName evidence="8">Major facilitator superfamily (MFS) profile domain-containing protein</fullName>
    </recommendedName>
</protein>
<keyword evidence="2" id="KW-1003">Cell membrane</keyword>
<keyword evidence="5 6" id="KW-0472">Membrane</keyword>
<dbReference type="SUPFAM" id="SSF103473">
    <property type="entry name" value="MFS general substrate transporter"/>
    <property type="match status" value="1"/>
</dbReference>
<feature type="transmembrane region" description="Helical" evidence="6">
    <location>
        <begin position="202"/>
        <end position="227"/>
    </location>
</feature>
<evidence type="ECO:0000256" key="3">
    <source>
        <dbReference type="ARBA" id="ARBA00022692"/>
    </source>
</evidence>
<keyword evidence="7" id="KW-0732">Signal</keyword>
<feature type="transmembrane region" description="Helical" evidence="6">
    <location>
        <begin position="74"/>
        <end position="96"/>
    </location>
</feature>
<dbReference type="EMBL" id="CCNE01000010">
    <property type="protein sequence ID" value="CDX53380.1"/>
    <property type="molecule type" value="Genomic_DNA"/>
</dbReference>
<sequence>MRSRWTILAVLFIARAAMAVQFQSIAAVAPELGKALSANLADIGVLIGLYFAPGIALALPGGAIGRRFGDKATVLAGLVLMLAGEALLCSSTSWSVQVAGRLIAGIGGVLLNVLTTKMMVDWFAGRQIATAMAIFINSWPLGIALTLVALPLIQGEFGIAGAHIAVMALIGAALALVGLSYRPPGQSVAPVSAQDARLGLSAVSAVLLAGLIWAFYNVGFAMVFSFAPSMLVERGWSTAAAGSAVSIVLWLAALSVPLGGYLADRAGSRNALLAASCLAFAALIALLWRGSPVMPTLVALGLVCGLPAGSIMSLPARVLAPATRALGMGLFYAVYYATMLIAPWLGGRLALWTGGAGAALGLGSAALLACPVLLWGFERRLPAQALTAQGSLTRAGG</sequence>
<feature type="transmembrane region" description="Helical" evidence="6">
    <location>
        <begin position="294"/>
        <end position="314"/>
    </location>
</feature>
<keyword evidence="4 6" id="KW-1133">Transmembrane helix</keyword>
<evidence type="ECO:0000313" key="10">
    <source>
        <dbReference type="Proteomes" id="UP000046122"/>
    </source>
</evidence>
<feature type="chain" id="PRO_5001856283" description="Major facilitator superfamily (MFS) profile domain-containing protein" evidence="7">
    <location>
        <begin position="20"/>
        <end position="397"/>
    </location>
</feature>
<evidence type="ECO:0000256" key="7">
    <source>
        <dbReference type="SAM" id="SignalP"/>
    </source>
</evidence>
<dbReference type="GO" id="GO:0005886">
    <property type="term" value="C:plasma membrane"/>
    <property type="evidence" value="ECO:0007669"/>
    <property type="project" value="UniProtKB-SubCell"/>
</dbReference>
<dbReference type="InterPro" id="IPR036259">
    <property type="entry name" value="MFS_trans_sf"/>
</dbReference>
<evidence type="ECO:0000256" key="1">
    <source>
        <dbReference type="ARBA" id="ARBA00004651"/>
    </source>
</evidence>
<evidence type="ECO:0000313" key="9">
    <source>
        <dbReference type="EMBL" id="CDX53380.1"/>
    </source>
</evidence>
<feature type="transmembrane region" description="Helical" evidence="6">
    <location>
        <begin position="326"/>
        <end position="345"/>
    </location>
</feature>
<feature type="transmembrane region" description="Helical" evidence="6">
    <location>
        <begin position="102"/>
        <end position="120"/>
    </location>
</feature>
<evidence type="ECO:0000259" key="8">
    <source>
        <dbReference type="PROSITE" id="PS50850"/>
    </source>
</evidence>
<feature type="transmembrane region" description="Helical" evidence="6">
    <location>
        <begin position="270"/>
        <end position="288"/>
    </location>
</feature>
<evidence type="ECO:0000256" key="6">
    <source>
        <dbReference type="SAM" id="Phobius"/>
    </source>
</evidence>
<dbReference type="PROSITE" id="PS50850">
    <property type="entry name" value="MFS"/>
    <property type="match status" value="1"/>
</dbReference>
<evidence type="ECO:0000256" key="4">
    <source>
        <dbReference type="ARBA" id="ARBA00022989"/>
    </source>
</evidence>
<dbReference type="InterPro" id="IPR011701">
    <property type="entry name" value="MFS"/>
</dbReference>
<feature type="transmembrane region" description="Helical" evidence="6">
    <location>
        <begin position="132"/>
        <end position="153"/>
    </location>
</feature>
<dbReference type="Pfam" id="PF07690">
    <property type="entry name" value="MFS_1"/>
    <property type="match status" value="1"/>
</dbReference>
<feature type="transmembrane region" description="Helical" evidence="6">
    <location>
        <begin position="239"/>
        <end position="263"/>
    </location>
</feature>
<dbReference type="AlphaFoldDB" id="A0A090G013"/>
<feature type="transmembrane region" description="Helical" evidence="6">
    <location>
        <begin position="159"/>
        <end position="181"/>
    </location>
</feature>
<feature type="transmembrane region" description="Helical" evidence="6">
    <location>
        <begin position="351"/>
        <end position="377"/>
    </location>
</feature>
<dbReference type="Proteomes" id="UP000046122">
    <property type="component" value="Unassembled WGS sequence"/>
</dbReference>
<evidence type="ECO:0000256" key="2">
    <source>
        <dbReference type="ARBA" id="ARBA00022475"/>
    </source>
</evidence>
<dbReference type="InterPro" id="IPR020846">
    <property type="entry name" value="MFS_dom"/>
</dbReference>
<evidence type="ECO:0000256" key="5">
    <source>
        <dbReference type="ARBA" id="ARBA00023136"/>
    </source>
</evidence>
<dbReference type="Gene3D" id="1.20.1250.20">
    <property type="entry name" value="MFS general substrate transporter like domains"/>
    <property type="match status" value="2"/>
</dbReference>